<evidence type="ECO:0000313" key="16">
    <source>
        <dbReference type="EnsemblMetazoa" id="GAUT015373-PA"/>
    </source>
</evidence>
<dbReference type="Proteomes" id="UP000078200">
    <property type="component" value="Unassembled WGS sequence"/>
</dbReference>
<evidence type="ECO:0000256" key="2">
    <source>
        <dbReference type="ARBA" id="ARBA00004443"/>
    </source>
</evidence>
<dbReference type="PANTHER" id="PTHR12485:SF1">
    <property type="entry name" value="NADH DEHYDROGENASE [UBIQUINONE] 1 ALPHA SUBCOMPLEX SUBUNIT 7"/>
    <property type="match status" value="1"/>
</dbReference>
<evidence type="ECO:0000256" key="10">
    <source>
        <dbReference type="ARBA" id="ARBA00022990"/>
    </source>
</evidence>
<sequence>MASRRDIAPFLQRLRAFLLGREHTVALRFEDGVADRTQPPPDVPGGPAHILSANYYCARDPRRDVKPPIDLVQQKLLAAGKDTAKSGGGKLPTPGSGYTIASTNGSSKSSTRNPKLNELFGLARTLLSTNLCFGFEYA</sequence>
<dbReference type="GO" id="GO:0006120">
    <property type="term" value="P:mitochondrial electron transport, NADH to ubiquinone"/>
    <property type="evidence" value="ECO:0007669"/>
    <property type="project" value="TreeGrafter"/>
</dbReference>
<reference evidence="16" key="1">
    <citation type="submission" date="2020-05" db="UniProtKB">
        <authorList>
            <consortium name="EnsemblMetazoa"/>
        </authorList>
    </citation>
    <scope>IDENTIFICATION</scope>
    <source>
        <strain evidence="16">TTRI</strain>
    </source>
</reference>
<dbReference type="AlphaFoldDB" id="A0A1A9UU65"/>
<keyword evidence="11" id="KW-0496">Mitochondrion</keyword>
<comment type="similarity">
    <text evidence="3">Belongs to the complex I NDUFA7 subunit family.</text>
</comment>
<feature type="compositionally biased region" description="Polar residues" evidence="15">
    <location>
        <begin position="99"/>
        <end position="113"/>
    </location>
</feature>
<keyword evidence="7" id="KW-0679">Respiratory chain</keyword>
<keyword evidence="12" id="KW-0472">Membrane</keyword>
<evidence type="ECO:0000313" key="17">
    <source>
        <dbReference type="Proteomes" id="UP000078200"/>
    </source>
</evidence>
<keyword evidence="9" id="KW-0249">Electron transport</keyword>
<evidence type="ECO:0000256" key="7">
    <source>
        <dbReference type="ARBA" id="ARBA00022660"/>
    </source>
</evidence>
<dbReference type="GO" id="GO:0005743">
    <property type="term" value="C:mitochondrial inner membrane"/>
    <property type="evidence" value="ECO:0007669"/>
    <property type="project" value="UniProtKB-SubCell"/>
</dbReference>
<accession>A0A1A9UU65</accession>
<evidence type="ECO:0000256" key="12">
    <source>
        <dbReference type="ARBA" id="ARBA00023136"/>
    </source>
</evidence>
<evidence type="ECO:0000256" key="8">
    <source>
        <dbReference type="ARBA" id="ARBA00022792"/>
    </source>
</evidence>
<organism evidence="16 17">
    <name type="scientific">Glossina austeni</name>
    <name type="common">Savannah tsetse fly</name>
    <dbReference type="NCBI Taxonomy" id="7395"/>
    <lineage>
        <taxon>Eukaryota</taxon>
        <taxon>Metazoa</taxon>
        <taxon>Ecdysozoa</taxon>
        <taxon>Arthropoda</taxon>
        <taxon>Hexapoda</taxon>
        <taxon>Insecta</taxon>
        <taxon>Pterygota</taxon>
        <taxon>Neoptera</taxon>
        <taxon>Endopterygota</taxon>
        <taxon>Diptera</taxon>
        <taxon>Brachycera</taxon>
        <taxon>Muscomorpha</taxon>
        <taxon>Hippoboscoidea</taxon>
        <taxon>Glossinidae</taxon>
        <taxon>Glossina</taxon>
    </lineage>
</organism>
<proteinExistence type="inferred from homology"/>
<evidence type="ECO:0000256" key="14">
    <source>
        <dbReference type="ARBA" id="ARBA00033401"/>
    </source>
</evidence>
<keyword evidence="10" id="KW-0007">Acetylation</keyword>
<evidence type="ECO:0000256" key="15">
    <source>
        <dbReference type="SAM" id="MobiDB-lite"/>
    </source>
</evidence>
<comment type="function">
    <text evidence="1">Accessory subunit of the mitochondrial membrane respiratory chain NADH dehydrogenase (Complex I), that is believed not to be involved in catalysis. Complex I functions in the transfer of electrons from NADH to the respiratory chain. The immediate electron acceptor for the enzyme is believed to be ubiquinone.</text>
</comment>
<protein>
    <recommendedName>
        <fullName evidence="5">NADH dehydrogenase [ubiquinone] 1 alpha subcomplex subunit 7</fullName>
    </recommendedName>
    <alternativeName>
        <fullName evidence="14">Complex I-B14.5a</fullName>
    </alternativeName>
    <alternativeName>
        <fullName evidence="13">NADH-ubiquinone oxidoreductase subunit B14.5a</fullName>
    </alternativeName>
</protein>
<evidence type="ECO:0000256" key="3">
    <source>
        <dbReference type="ARBA" id="ARBA00005482"/>
    </source>
</evidence>
<keyword evidence="6" id="KW-0813">Transport</keyword>
<evidence type="ECO:0000256" key="9">
    <source>
        <dbReference type="ARBA" id="ARBA00022982"/>
    </source>
</evidence>
<feature type="region of interest" description="Disordered" evidence="15">
    <location>
        <begin position="81"/>
        <end position="113"/>
    </location>
</feature>
<keyword evidence="17" id="KW-1185">Reference proteome</keyword>
<evidence type="ECO:0000256" key="1">
    <source>
        <dbReference type="ARBA" id="ARBA00003195"/>
    </source>
</evidence>
<keyword evidence="8" id="KW-0999">Mitochondrion inner membrane</keyword>
<comment type="subunit">
    <text evidence="4">Complex I is composed of 45 different subunits.</text>
</comment>
<dbReference type="STRING" id="7395.A0A1A9UU65"/>
<evidence type="ECO:0000256" key="5">
    <source>
        <dbReference type="ARBA" id="ARBA00016383"/>
    </source>
</evidence>
<dbReference type="Pfam" id="PF07347">
    <property type="entry name" value="CI-B14_5a"/>
    <property type="match status" value="1"/>
</dbReference>
<evidence type="ECO:0000256" key="13">
    <source>
        <dbReference type="ARBA" id="ARBA00030360"/>
    </source>
</evidence>
<dbReference type="VEuPathDB" id="VectorBase:GAUT015373"/>
<dbReference type="EnsemblMetazoa" id="GAUT015373-RA">
    <property type="protein sequence ID" value="GAUT015373-PA"/>
    <property type="gene ID" value="GAUT015373"/>
</dbReference>
<dbReference type="PANTHER" id="PTHR12485">
    <property type="entry name" value="NADH-UBIQUINONE OXIDOREDUCTASE SUBUNIT B"/>
    <property type="match status" value="1"/>
</dbReference>
<name>A0A1A9UU65_GLOAU</name>
<dbReference type="InterPro" id="IPR009947">
    <property type="entry name" value="NDUA7"/>
</dbReference>
<evidence type="ECO:0000256" key="4">
    <source>
        <dbReference type="ARBA" id="ARBA00011533"/>
    </source>
</evidence>
<comment type="subcellular location">
    <subcellularLocation>
        <location evidence="2">Mitochondrion inner membrane</location>
        <topology evidence="2">Peripheral membrane protein</topology>
        <orientation evidence="2">Matrix side</orientation>
    </subcellularLocation>
</comment>
<evidence type="ECO:0000256" key="11">
    <source>
        <dbReference type="ARBA" id="ARBA00023128"/>
    </source>
</evidence>
<evidence type="ECO:0000256" key="6">
    <source>
        <dbReference type="ARBA" id="ARBA00022448"/>
    </source>
</evidence>